<feature type="compositionally biased region" description="Basic and acidic residues" evidence="1">
    <location>
        <begin position="324"/>
        <end position="343"/>
    </location>
</feature>
<keyword evidence="3" id="KW-1185">Reference proteome</keyword>
<name>A0A4P9VZX2_9FUNG</name>
<feature type="region of interest" description="Disordered" evidence="1">
    <location>
        <begin position="263"/>
        <end position="343"/>
    </location>
</feature>
<sequence>MFKDGIAVISYNRFPPHNPVIYTLKQHKTLGLRTSIPQFKPIQSTQEGGHAPGKVFKKDANADLLQHGASASESGQELEVAGVDESGEEPAVVADRDDFVAVTEPEGLKVARMGRDGIDNRLVNIPEAIQAEKAQLAVSTTEEADETCSGQAVNAANIDVAQRGVALERSEKEGGDDAFGPEKGIGEVDAAKGWAERIKLVDEFECDEMRKLDGVKHFIPAMCGGAINTEGDEGWARFSQDRKEVEDGVTVRLVAEGMDFQPRKRREFRAKGEEQGKVGQRRALPPGPRRTQAAKRQPLKLAAAGHAHALSKGANRRRFPPAADEGRPEHVQRARLPRSERERLEQDEAQELERMRDQRSSEHRVAALMSAPALPASCTASGASEVSVLAAGGSLPCAGPTAARGRATFGLVLREGRGLFISVTGR</sequence>
<protein>
    <submittedName>
        <fullName evidence="2">Uncharacterized protein</fullName>
    </submittedName>
</protein>
<dbReference type="Proteomes" id="UP000269721">
    <property type="component" value="Unassembled WGS sequence"/>
</dbReference>
<evidence type="ECO:0000256" key="1">
    <source>
        <dbReference type="SAM" id="MobiDB-lite"/>
    </source>
</evidence>
<reference evidence="3" key="1">
    <citation type="journal article" date="2018" name="Nat. Microbiol.">
        <title>Leveraging single-cell genomics to expand the fungal tree of life.</title>
        <authorList>
            <person name="Ahrendt S.R."/>
            <person name="Quandt C.A."/>
            <person name="Ciobanu D."/>
            <person name="Clum A."/>
            <person name="Salamov A."/>
            <person name="Andreopoulos B."/>
            <person name="Cheng J.F."/>
            <person name="Woyke T."/>
            <person name="Pelin A."/>
            <person name="Henrissat B."/>
            <person name="Reynolds N.K."/>
            <person name="Benny G.L."/>
            <person name="Smith M.E."/>
            <person name="James T.Y."/>
            <person name="Grigoriev I.V."/>
        </authorList>
    </citation>
    <scope>NUCLEOTIDE SEQUENCE [LARGE SCALE GENOMIC DNA]</scope>
</reference>
<dbReference type="EMBL" id="KZ999945">
    <property type="protein sequence ID" value="RKO84585.1"/>
    <property type="molecule type" value="Genomic_DNA"/>
</dbReference>
<organism evidence="2 3">
    <name type="scientific">Blyttiomyces helicus</name>
    <dbReference type="NCBI Taxonomy" id="388810"/>
    <lineage>
        <taxon>Eukaryota</taxon>
        <taxon>Fungi</taxon>
        <taxon>Fungi incertae sedis</taxon>
        <taxon>Chytridiomycota</taxon>
        <taxon>Chytridiomycota incertae sedis</taxon>
        <taxon>Chytridiomycetes</taxon>
        <taxon>Chytridiomycetes incertae sedis</taxon>
        <taxon>Blyttiomyces</taxon>
    </lineage>
</organism>
<gene>
    <name evidence="2" type="ORF">BDK51DRAFT_46209</name>
</gene>
<dbReference type="AlphaFoldDB" id="A0A4P9VZX2"/>
<evidence type="ECO:0000313" key="2">
    <source>
        <dbReference type="EMBL" id="RKO84585.1"/>
    </source>
</evidence>
<feature type="compositionally biased region" description="Low complexity" evidence="1">
    <location>
        <begin position="300"/>
        <end position="313"/>
    </location>
</feature>
<proteinExistence type="predicted"/>
<evidence type="ECO:0000313" key="3">
    <source>
        <dbReference type="Proteomes" id="UP000269721"/>
    </source>
</evidence>
<accession>A0A4P9VZX2</accession>